<dbReference type="InterPro" id="IPR029063">
    <property type="entry name" value="SAM-dependent_MTases_sf"/>
</dbReference>
<evidence type="ECO:0000313" key="4">
    <source>
        <dbReference type="Proteomes" id="UP000585638"/>
    </source>
</evidence>
<evidence type="ECO:0000313" key="3">
    <source>
        <dbReference type="EMBL" id="MBB5895163.1"/>
    </source>
</evidence>
<keyword evidence="1 3" id="KW-0489">Methyltransferase</keyword>
<name>A0A7W9NKE1_9PSEU</name>
<dbReference type="PANTHER" id="PTHR43619">
    <property type="entry name" value="S-ADENOSYL-L-METHIONINE-DEPENDENT METHYLTRANSFERASE YKTD-RELATED"/>
    <property type="match status" value="1"/>
</dbReference>
<comment type="caution">
    <text evidence="3">The sequence shown here is derived from an EMBL/GenBank/DDBJ whole genome shotgun (WGS) entry which is preliminary data.</text>
</comment>
<sequence length="272" mass="30624">MTQVKVRLDRAMETSLVTLYGKALDARMTPSILNDHMAVEALSKIDYDFSRMKAVNEKVAPNAASRSKHFDDWTREFLAANPTATVVHLACGLDTRVWRIDPGPSVAWFDVDFPDVIDVRRKLFPARPGYQMIASSVTSEAWLSAIPTDRPVFLLAEGLTMYLSPADGHLLFRRVVDHFGHGTFAFDGHNRYGIWLVNLMLKRAFGNPMLEWAINSRADIDAIDSRLHCVNADSALLAPASRALPPSTRLLTRLVKHFPPLRDLGLYLRYTF</sequence>
<dbReference type="InterPro" id="IPR007213">
    <property type="entry name" value="Ppm1/Ppm2/Tcmp"/>
</dbReference>
<gene>
    <name evidence="3" type="ORF">BJ998_006359</name>
</gene>
<reference evidence="3 4" key="1">
    <citation type="submission" date="2020-08" db="EMBL/GenBank/DDBJ databases">
        <title>Sequencing the genomes of 1000 actinobacteria strains.</title>
        <authorList>
            <person name="Klenk H.-P."/>
        </authorList>
    </citation>
    <scope>NUCLEOTIDE SEQUENCE [LARGE SCALE GENOMIC DNA]</scope>
    <source>
        <strain evidence="3 4">DSM 43851</strain>
    </source>
</reference>
<protein>
    <submittedName>
        <fullName evidence="3">O-methyltransferase involved in polyketide biosynthesis</fullName>
    </submittedName>
</protein>
<evidence type="ECO:0000256" key="1">
    <source>
        <dbReference type="ARBA" id="ARBA00022603"/>
    </source>
</evidence>
<dbReference type="PIRSF" id="PIRSF028177">
    <property type="entry name" value="Polyketide_synth_Omtfrase_TcmP"/>
    <property type="match status" value="1"/>
</dbReference>
<dbReference type="RefSeq" id="WP_184866990.1">
    <property type="nucleotide sequence ID" value="NZ_BAAAWY010000024.1"/>
</dbReference>
<dbReference type="PANTHER" id="PTHR43619:SF2">
    <property type="entry name" value="S-ADENOSYL-L-METHIONINE-DEPENDENT METHYLTRANSFERASES SUPERFAMILY PROTEIN"/>
    <property type="match status" value="1"/>
</dbReference>
<dbReference type="GO" id="GO:0008168">
    <property type="term" value="F:methyltransferase activity"/>
    <property type="evidence" value="ECO:0007669"/>
    <property type="project" value="UniProtKB-KW"/>
</dbReference>
<keyword evidence="4" id="KW-1185">Reference proteome</keyword>
<dbReference type="GO" id="GO:0032259">
    <property type="term" value="P:methylation"/>
    <property type="evidence" value="ECO:0007669"/>
    <property type="project" value="UniProtKB-KW"/>
</dbReference>
<dbReference type="InterPro" id="IPR016874">
    <property type="entry name" value="TcmP-like"/>
</dbReference>
<dbReference type="SUPFAM" id="SSF53335">
    <property type="entry name" value="S-adenosyl-L-methionine-dependent methyltransferases"/>
    <property type="match status" value="1"/>
</dbReference>
<dbReference type="AlphaFoldDB" id="A0A7W9NKE1"/>
<organism evidence="3 4">
    <name type="scientific">Kutzneria kofuensis</name>
    <dbReference type="NCBI Taxonomy" id="103725"/>
    <lineage>
        <taxon>Bacteria</taxon>
        <taxon>Bacillati</taxon>
        <taxon>Actinomycetota</taxon>
        <taxon>Actinomycetes</taxon>
        <taxon>Pseudonocardiales</taxon>
        <taxon>Pseudonocardiaceae</taxon>
        <taxon>Kutzneria</taxon>
    </lineage>
</organism>
<evidence type="ECO:0000256" key="2">
    <source>
        <dbReference type="ARBA" id="ARBA00022679"/>
    </source>
</evidence>
<accession>A0A7W9NKE1</accession>
<keyword evidence="2 3" id="KW-0808">Transferase</keyword>
<dbReference type="Gene3D" id="3.40.50.150">
    <property type="entry name" value="Vaccinia Virus protein VP39"/>
    <property type="match status" value="1"/>
</dbReference>
<proteinExistence type="predicted"/>
<dbReference type="Pfam" id="PF04072">
    <property type="entry name" value="LCM"/>
    <property type="match status" value="1"/>
</dbReference>
<dbReference type="Proteomes" id="UP000585638">
    <property type="component" value="Unassembled WGS sequence"/>
</dbReference>
<dbReference type="EMBL" id="JACHIR010000001">
    <property type="protein sequence ID" value="MBB5895163.1"/>
    <property type="molecule type" value="Genomic_DNA"/>
</dbReference>